<feature type="transmembrane region" description="Helical" evidence="2">
    <location>
        <begin position="88"/>
        <end position="106"/>
    </location>
</feature>
<proteinExistence type="predicted"/>
<accession>A0A086Z095</accession>
<dbReference type="Pfam" id="PF07853">
    <property type="entry name" value="DUF1648"/>
    <property type="match status" value="1"/>
</dbReference>
<dbReference type="PATRIC" id="fig|1437605.7.peg.380"/>
<keyword evidence="2" id="KW-1133">Transmembrane helix</keyword>
<organism evidence="4 5">
    <name type="scientific">Bifidobacterium actinocoloniiforme DSM 22766</name>
    <dbReference type="NCBI Taxonomy" id="1437605"/>
    <lineage>
        <taxon>Bacteria</taxon>
        <taxon>Bacillati</taxon>
        <taxon>Actinomycetota</taxon>
        <taxon>Actinomycetes</taxon>
        <taxon>Bifidobacteriales</taxon>
        <taxon>Bifidobacteriaceae</taxon>
        <taxon>Bifidobacterium</taxon>
    </lineage>
</organism>
<feature type="transmembrane region" description="Helical" evidence="2">
    <location>
        <begin position="126"/>
        <end position="148"/>
    </location>
</feature>
<feature type="transmembrane region" description="Helical" evidence="2">
    <location>
        <begin position="235"/>
        <end position="254"/>
    </location>
</feature>
<sequence length="271" mass="28937">MSNNHEPLAPPSKVSETDSDGPGRSPSKGPGSRKTLLARQGFLGLALLVLGLTPGLATVAFVPRLPEQVPLHWGADGQIDRWGSKWEIVGMAVFCLVFSVVWLIAVRYVGRAAERSGDEPRSNVRLFLRLGLISQLMFNAITLGVIYVDWSATAAEPPALSLDFPRMACGCLGVCMILVGDIMPQVKPNRFIGARMPGAYASRDAWRRVQRACGWCFIALGAATLLAAVAQGAALGWVVLLSGMVATSVFMLAYSAQAGKKHGSDGTSTRR</sequence>
<feature type="compositionally biased region" description="Low complexity" evidence="1">
    <location>
        <begin position="20"/>
        <end position="33"/>
    </location>
</feature>
<dbReference type="Pfam" id="PF13630">
    <property type="entry name" value="SdpI"/>
    <property type="match status" value="1"/>
</dbReference>
<keyword evidence="2" id="KW-0472">Membrane</keyword>
<dbReference type="InterPro" id="IPR012867">
    <property type="entry name" value="DUF1648"/>
</dbReference>
<name>A0A086Z095_9BIFI</name>
<dbReference type="Proteomes" id="UP000029015">
    <property type="component" value="Unassembled WGS sequence"/>
</dbReference>
<keyword evidence="5" id="KW-1185">Reference proteome</keyword>
<dbReference type="eggNOG" id="COG5658">
    <property type="taxonomic scope" value="Bacteria"/>
</dbReference>
<keyword evidence="2" id="KW-0812">Transmembrane</keyword>
<evidence type="ECO:0000256" key="2">
    <source>
        <dbReference type="SAM" id="Phobius"/>
    </source>
</evidence>
<evidence type="ECO:0000256" key="1">
    <source>
        <dbReference type="SAM" id="MobiDB-lite"/>
    </source>
</evidence>
<dbReference type="KEGG" id="bact:AB656_01840"/>
<protein>
    <submittedName>
        <fullName evidence="4">Putative membrane protein</fullName>
    </submittedName>
</protein>
<dbReference type="EMBL" id="JGYK01000001">
    <property type="protein sequence ID" value="KFI39945.1"/>
    <property type="molecule type" value="Genomic_DNA"/>
</dbReference>
<reference evidence="4 5" key="1">
    <citation type="submission" date="2014-03" db="EMBL/GenBank/DDBJ databases">
        <title>Genomics of Bifidobacteria.</title>
        <authorList>
            <person name="Ventura M."/>
            <person name="Milani C."/>
            <person name="Lugli G.A."/>
        </authorList>
    </citation>
    <scope>NUCLEOTIDE SEQUENCE [LARGE SCALE GENOMIC DNA]</scope>
    <source>
        <strain evidence="4 5">DSM 22766</strain>
    </source>
</reference>
<evidence type="ECO:0000259" key="3">
    <source>
        <dbReference type="Pfam" id="PF07853"/>
    </source>
</evidence>
<dbReference type="RefSeq" id="WP_033503436.1">
    <property type="nucleotide sequence ID" value="NZ_CP011786.1"/>
</dbReference>
<dbReference type="InterPro" id="IPR025962">
    <property type="entry name" value="SdpI/YhfL"/>
</dbReference>
<feature type="region of interest" description="Disordered" evidence="1">
    <location>
        <begin position="1"/>
        <end position="33"/>
    </location>
</feature>
<feature type="domain" description="DUF1648" evidence="3">
    <location>
        <begin position="53"/>
        <end position="94"/>
    </location>
</feature>
<feature type="transmembrane region" description="Helical" evidence="2">
    <location>
        <begin position="164"/>
        <end position="183"/>
    </location>
</feature>
<dbReference type="OrthoDB" id="9808690at2"/>
<feature type="transmembrane region" description="Helical" evidence="2">
    <location>
        <begin position="42"/>
        <end position="62"/>
    </location>
</feature>
<dbReference type="PANTHER" id="PTHR37810:SF5">
    <property type="entry name" value="IMMUNITY PROTEIN SDPI"/>
    <property type="match status" value="1"/>
</dbReference>
<evidence type="ECO:0000313" key="5">
    <source>
        <dbReference type="Proteomes" id="UP000029015"/>
    </source>
</evidence>
<dbReference type="PANTHER" id="PTHR37810">
    <property type="entry name" value="IMMUNITY PROTEIN SDPI"/>
    <property type="match status" value="1"/>
</dbReference>
<comment type="caution">
    <text evidence="4">The sequence shown here is derived from an EMBL/GenBank/DDBJ whole genome shotgun (WGS) entry which is preliminary data.</text>
</comment>
<feature type="transmembrane region" description="Helical" evidence="2">
    <location>
        <begin position="212"/>
        <end position="229"/>
    </location>
</feature>
<evidence type="ECO:0000313" key="4">
    <source>
        <dbReference type="EMBL" id="KFI39945.1"/>
    </source>
</evidence>
<dbReference type="AlphaFoldDB" id="A0A086Z095"/>
<dbReference type="GO" id="GO:0009636">
    <property type="term" value="P:response to toxic substance"/>
    <property type="evidence" value="ECO:0007669"/>
    <property type="project" value="TreeGrafter"/>
</dbReference>
<gene>
    <name evidence="4" type="ORF">BACT_0646</name>
</gene>